<organism evidence="2 3">
    <name type="scientific">Glycomyces niveus</name>
    <dbReference type="NCBI Taxonomy" id="2820287"/>
    <lineage>
        <taxon>Bacteria</taxon>
        <taxon>Bacillati</taxon>
        <taxon>Actinomycetota</taxon>
        <taxon>Actinomycetes</taxon>
        <taxon>Glycomycetales</taxon>
        <taxon>Glycomycetaceae</taxon>
        <taxon>Glycomyces</taxon>
    </lineage>
</organism>
<sequence length="188" mass="20785">MQSSMVSSARALAERKLSEALPRRWRHVQAVTAKAERLSLALRIQQDREALVASAALHDIGYSPSIDATGFHPLDGARWLREIGFNDRVSALVAHHTNALAEAEQRGLDKELSGEFDREASLVADLLWYCDLTTGPDGQAFTVEERIAEVQERYEPDSVVYEFITGSASVFAEVAKRVESVLPPAHPM</sequence>
<accession>A0ABS3U4M0</accession>
<evidence type="ECO:0000313" key="3">
    <source>
        <dbReference type="Proteomes" id="UP000681341"/>
    </source>
</evidence>
<dbReference type="RefSeq" id="WP_208496686.1">
    <property type="nucleotide sequence ID" value="NZ_JAGFNP010000006.1"/>
</dbReference>
<dbReference type="InterPro" id="IPR003607">
    <property type="entry name" value="HD/PDEase_dom"/>
</dbReference>
<comment type="caution">
    <text evidence="2">The sequence shown here is derived from an EMBL/GenBank/DDBJ whole genome shotgun (WGS) entry which is preliminary data.</text>
</comment>
<dbReference type="CDD" id="cd00077">
    <property type="entry name" value="HDc"/>
    <property type="match status" value="1"/>
</dbReference>
<evidence type="ECO:0000259" key="1">
    <source>
        <dbReference type="Pfam" id="PF01966"/>
    </source>
</evidence>
<dbReference type="EMBL" id="JAGFNP010000006">
    <property type="protein sequence ID" value="MBO3733722.1"/>
    <property type="molecule type" value="Genomic_DNA"/>
</dbReference>
<evidence type="ECO:0000313" key="2">
    <source>
        <dbReference type="EMBL" id="MBO3733722.1"/>
    </source>
</evidence>
<protein>
    <submittedName>
        <fullName evidence="2">HD domain-containing protein</fullName>
    </submittedName>
</protein>
<dbReference type="Gene3D" id="1.10.3210.10">
    <property type="entry name" value="Hypothetical protein af1432"/>
    <property type="match status" value="1"/>
</dbReference>
<dbReference type="NCBIfam" id="TIGR00277">
    <property type="entry name" value="HDIG"/>
    <property type="match status" value="1"/>
</dbReference>
<keyword evidence="3" id="KW-1185">Reference proteome</keyword>
<name>A0ABS3U4M0_9ACTN</name>
<reference evidence="2 3" key="1">
    <citation type="submission" date="2021-03" db="EMBL/GenBank/DDBJ databases">
        <title>Glycomyces sp. nov., a novel actinomycete isolated from soil.</title>
        <authorList>
            <person name="Yang X."/>
            <person name="Xu X."/>
        </authorList>
    </citation>
    <scope>NUCLEOTIDE SEQUENCE [LARGE SCALE GENOMIC DNA]</scope>
    <source>
        <strain evidence="2 3">NEAU-S30</strain>
    </source>
</reference>
<dbReference type="Proteomes" id="UP000681341">
    <property type="component" value="Unassembled WGS sequence"/>
</dbReference>
<dbReference type="SUPFAM" id="SSF109604">
    <property type="entry name" value="HD-domain/PDEase-like"/>
    <property type="match status" value="1"/>
</dbReference>
<gene>
    <name evidence="2" type="ORF">J5V16_12870</name>
</gene>
<proteinExistence type="predicted"/>
<dbReference type="InterPro" id="IPR006675">
    <property type="entry name" value="HDIG_dom"/>
</dbReference>
<dbReference type="Pfam" id="PF01966">
    <property type="entry name" value="HD"/>
    <property type="match status" value="1"/>
</dbReference>
<dbReference type="InterPro" id="IPR006674">
    <property type="entry name" value="HD_domain"/>
</dbReference>
<feature type="domain" description="HD" evidence="1">
    <location>
        <begin position="24"/>
        <end position="124"/>
    </location>
</feature>